<dbReference type="AlphaFoldDB" id="A0A6V7TCV2"/>
<proteinExistence type="predicted"/>
<feature type="signal peptide" evidence="1">
    <location>
        <begin position="1"/>
        <end position="25"/>
    </location>
</feature>
<dbReference type="VEuPathDB" id="PlasmoDB:PVLDE_1000010"/>
<dbReference type="EMBL" id="LR865435">
    <property type="protein sequence ID" value="CAD2112495.1"/>
    <property type="molecule type" value="Genomic_DNA"/>
</dbReference>
<sequence length="279" mass="32206">MNKVYIKVALALLSVTGYMQNIAFASEHAPTIISSNVEDKQQVSIDPEEAKEAENVMAEALALAQKHAEYTQNYKLYYNQNGVTLHLKNFNDTEIGRFEFTIPNPDSYADIVNMLWDPNGPKNYDDLFDKGSFYRIYNEKLAIVQQYYIGPEDTWNTYCQALAGKFQLSEDETAIVLTSSNMNPDGDTSYEKYINPIVESANKFNPKFNSEIYTRNRALPQMYINLMAFFIKKEADYVKITHIGSFDHDLMYFLKDIHRLLTSKKIVDAINLRDIFKKE</sequence>
<dbReference type="VEuPathDB" id="PlasmoDB:PVVCY_0400090"/>
<dbReference type="InterPro" id="IPR006486">
    <property type="entry name" value="PYST_A"/>
</dbReference>
<reference evidence="2 3" key="1">
    <citation type="submission" date="2020-08" db="EMBL/GenBank/DDBJ databases">
        <authorList>
            <person name="Ramaprasad A."/>
        </authorList>
    </citation>
    <scope>NUCLEOTIDE SEQUENCE [LARGE SCALE GENOMIC DNA]</scope>
</reference>
<evidence type="ECO:0000313" key="3">
    <source>
        <dbReference type="Proteomes" id="UP000515697"/>
    </source>
</evidence>
<evidence type="ECO:0000313" key="2">
    <source>
        <dbReference type="EMBL" id="CAD2112495.1"/>
    </source>
</evidence>
<organism evidence="2 3">
    <name type="scientific">Plasmodium vinckei</name>
    <dbReference type="NCBI Taxonomy" id="5860"/>
    <lineage>
        <taxon>Eukaryota</taxon>
        <taxon>Sar</taxon>
        <taxon>Alveolata</taxon>
        <taxon>Apicomplexa</taxon>
        <taxon>Aconoidasida</taxon>
        <taxon>Haemosporida</taxon>
        <taxon>Plasmodiidae</taxon>
        <taxon>Plasmodium</taxon>
        <taxon>Plasmodium (Vinckeia)</taxon>
    </lineage>
</organism>
<evidence type="ECO:0000256" key="1">
    <source>
        <dbReference type="SAM" id="SignalP"/>
    </source>
</evidence>
<gene>
    <name evidence="2" type="ORF">PVSEL_1400030</name>
</gene>
<dbReference type="VEuPathDB" id="PlasmoDB:PVPCR_1400110"/>
<dbReference type="SUPFAM" id="SSF55961">
    <property type="entry name" value="Bet v1-like"/>
    <property type="match status" value="1"/>
</dbReference>
<name>A0A6V7TCV2_PLAVN</name>
<keyword evidence="1" id="KW-0732">Signal</keyword>
<dbReference type="Proteomes" id="UP000515697">
    <property type="component" value="Chromosome PVSEL_14"/>
</dbReference>
<accession>A0A6V7TCV2</accession>
<feature type="chain" id="PRO_5027750222" evidence="1">
    <location>
        <begin position="26"/>
        <end position="279"/>
    </location>
</feature>
<dbReference type="VEuPathDB" id="PlasmoDB:PVSEL_1400030"/>
<dbReference type="NCBIfam" id="TIGR01599">
    <property type="entry name" value="PYST-A"/>
    <property type="match status" value="1"/>
</dbReference>
<dbReference type="VEuPathDB" id="PlasmoDB:PVBDA_0101540"/>
<protein>
    <submittedName>
        <fullName evidence="2">Fam-a protein</fullName>
    </submittedName>
</protein>